<evidence type="ECO:0000313" key="3">
    <source>
        <dbReference type="Proteomes" id="UP001321760"/>
    </source>
</evidence>
<reference evidence="2" key="1">
    <citation type="journal article" date="2023" name="Mol. Phylogenet. Evol.">
        <title>Genome-scale phylogeny and comparative genomics of the fungal order Sordariales.</title>
        <authorList>
            <person name="Hensen N."/>
            <person name="Bonometti L."/>
            <person name="Westerberg I."/>
            <person name="Brannstrom I.O."/>
            <person name="Guillou S."/>
            <person name="Cros-Aarteil S."/>
            <person name="Calhoun S."/>
            <person name="Haridas S."/>
            <person name="Kuo A."/>
            <person name="Mondo S."/>
            <person name="Pangilinan J."/>
            <person name="Riley R."/>
            <person name="LaButti K."/>
            <person name="Andreopoulos B."/>
            <person name="Lipzen A."/>
            <person name="Chen C."/>
            <person name="Yan M."/>
            <person name="Daum C."/>
            <person name="Ng V."/>
            <person name="Clum A."/>
            <person name="Steindorff A."/>
            <person name="Ohm R.A."/>
            <person name="Martin F."/>
            <person name="Silar P."/>
            <person name="Natvig D.O."/>
            <person name="Lalanne C."/>
            <person name="Gautier V."/>
            <person name="Ament-Velasquez S.L."/>
            <person name="Kruys A."/>
            <person name="Hutchinson M.I."/>
            <person name="Powell A.J."/>
            <person name="Barry K."/>
            <person name="Miller A.N."/>
            <person name="Grigoriev I.V."/>
            <person name="Debuchy R."/>
            <person name="Gladieux P."/>
            <person name="Hiltunen Thoren M."/>
            <person name="Johannesson H."/>
        </authorList>
    </citation>
    <scope>NUCLEOTIDE SEQUENCE</scope>
    <source>
        <strain evidence="2">PSN243</strain>
    </source>
</reference>
<dbReference type="AlphaFoldDB" id="A0AAV9H0Z7"/>
<evidence type="ECO:0000256" key="1">
    <source>
        <dbReference type="SAM" id="SignalP"/>
    </source>
</evidence>
<comment type="caution">
    <text evidence="2">The sequence shown here is derived from an EMBL/GenBank/DDBJ whole genome shotgun (WGS) entry which is preliminary data.</text>
</comment>
<accession>A0AAV9H0Z7</accession>
<evidence type="ECO:0008006" key="4">
    <source>
        <dbReference type="Google" id="ProtNLM"/>
    </source>
</evidence>
<protein>
    <recommendedName>
        <fullName evidence="4">Apple domain-containing protein</fullName>
    </recommendedName>
</protein>
<organism evidence="2 3">
    <name type="scientific">Podospora aff. communis PSN243</name>
    <dbReference type="NCBI Taxonomy" id="3040156"/>
    <lineage>
        <taxon>Eukaryota</taxon>
        <taxon>Fungi</taxon>
        <taxon>Dikarya</taxon>
        <taxon>Ascomycota</taxon>
        <taxon>Pezizomycotina</taxon>
        <taxon>Sordariomycetes</taxon>
        <taxon>Sordariomycetidae</taxon>
        <taxon>Sordariales</taxon>
        <taxon>Podosporaceae</taxon>
        <taxon>Podospora</taxon>
    </lineage>
</organism>
<keyword evidence="3" id="KW-1185">Reference proteome</keyword>
<sequence length="180" mass="19773">MIFPTLLFFFLAVAHAMPPFNLNNILAVRNTPPAVDFHHRIPSPVRPTAVLASPSPECTVGAPATSTNAPNYPIDGFTKVLPRENETVSYGVEKEWDGEHYVSGHYVGGGHLSEPYAAFKCQYSCNNEDRCQAYFIQYVDVNTDDEHAQCTLYNALIHPEVLVAAPNTTIGGGGYDRLCK</sequence>
<feature type="signal peptide" evidence="1">
    <location>
        <begin position="1"/>
        <end position="16"/>
    </location>
</feature>
<reference evidence="2" key="2">
    <citation type="submission" date="2023-05" db="EMBL/GenBank/DDBJ databases">
        <authorList>
            <consortium name="Lawrence Berkeley National Laboratory"/>
            <person name="Steindorff A."/>
            <person name="Hensen N."/>
            <person name="Bonometti L."/>
            <person name="Westerberg I."/>
            <person name="Brannstrom I.O."/>
            <person name="Guillou S."/>
            <person name="Cros-Aarteil S."/>
            <person name="Calhoun S."/>
            <person name="Haridas S."/>
            <person name="Kuo A."/>
            <person name="Mondo S."/>
            <person name="Pangilinan J."/>
            <person name="Riley R."/>
            <person name="Labutti K."/>
            <person name="Andreopoulos B."/>
            <person name="Lipzen A."/>
            <person name="Chen C."/>
            <person name="Yanf M."/>
            <person name="Daum C."/>
            <person name="Ng V."/>
            <person name="Clum A."/>
            <person name="Ohm R."/>
            <person name="Martin F."/>
            <person name="Silar P."/>
            <person name="Natvig D."/>
            <person name="Lalanne C."/>
            <person name="Gautier V."/>
            <person name="Ament-Velasquez S.L."/>
            <person name="Kruys A."/>
            <person name="Hutchinson M.I."/>
            <person name="Powell A.J."/>
            <person name="Barry K."/>
            <person name="Miller A.N."/>
            <person name="Grigoriev I.V."/>
            <person name="Debuchy R."/>
            <person name="Gladieux P."/>
            <person name="Thoren M.H."/>
            <person name="Johannesson H."/>
        </authorList>
    </citation>
    <scope>NUCLEOTIDE SEQUENCE</scope>
    <source>
        <strain evidence="2">PSN243</strain>
    </source>
</reference>
<proteinExistence type="predicted"/>
<feature type="chain" id="PRO_5043575126" description="Apple domain-containing protein" evidence="1">
    <location>
        <begin position="17"/>
        <end position="180"/>
    </location>
</feature>
<dbReference type="EMBL" id="MU865919">
    <property type="protein sequence ID" value="KAK4453675.1"/>
    <property type="molecule type" value="Genomic_DNA"/>
</dbReference>
<evidence type="ECO:0000313" key="2">
    <source>
        <dbReference type="EMBL" id="KAK4453675.1"/>
    </source>
</evidence>
<name>A0AAV9H0Z7_9PEZI</name>
<dbReference type="Proteomes" id="UP001321760">
    <property type="component" value="Unassembled WGS sequence"/>
</dbReference>
<gene>
    <name evidence="2" type="ORF">QBC34DRAFT_475606</name>
</gene>
<keyword evidence="1" id="KW-0732">Signal</keyword>